<dbReference type="Pfam" id="PF06863">
    <property type="entry name" value="DUF1254"/>
    <property type="match status" value="1"/>
</dbReference>
<feature type="domain" description="DUF1254" evidence="2">
    <location>
        <begin position="30"/>
        <end position="137"/>
    </location>
</feature>
<dbReference type="PANTHER" id="PTHR36509">
    <property type="entry name" value="BLL3101 PROTEIN"/>
    <property type="match status" value="1"/>
</dbReference>
<dbReference type="EMBL" id="JAJGAK010000001">
    <property type="protein sequence ID" value="MCC8362147.1"/>
    <property type="molecule type" value="Genomic_DNA"/>
</dbReference>
<proteinExistence type="predicted"/>
<evidence type="ECO:0000259" key="1">
    <source>
        <dbReference type="Pfam" id="PF06742"/>
    </source>
</evidence>
<protein>
    <submittedName>
        <fullName evidence="3">DUF1214 domain-containing protein</fullName>
    </submittedName>
</protein>
<gene>
    <name evidence="3" type="ORF">LK996_03535</name>
</gene>
<evidence type="ECO:0000313" key="3">
    <source>
        <dbReference type="EMBL" id="MCC8362147.1"/>
    </source>
</evidence>
<organism evidence="3 4">
    <name type="scientific">Noviluteimonas lactosilytica</name>
    <dbReference type="NCBI Taxonomy" id="2888523"/>
    <lineage>
        <taxon>Bacteria</taxon>
        <taxon>Pseudomonadati</taxon>
        <taxon>Pseudomonadota</taxon>
        <taxon>Gammaproteobacteria</taxon>
        <taxon>Lysobacterales</taxon>
        <taxon>Lysobacteraceae</taxon>
        <taxon>Noviluteimonas</taxon>
    </lineage>
</organism>
<dbReference type="InterPro" id="IPR010621">
    <property type="entry name" value="DUF1214"/>
</dbReference>
<evidence type="ECO:0000259" key="2">
    <source>
        <dbReference type="Pfam" id="PF06863"/>
    </source>
</evidence>
<keyword evidence="4" id="KW-1185">Reference proteome</keyword>
<dbReference type="SUPFAM" id="SSF160935">
    <property type="entry name" value="VPA0735-like"/>
    <property type="match status" value="1"/>
</dbReference>
<dbReference type="RefSeq" id="WP_230525771.1">
    <property type="nucleotide sequence ID" value="NZ_JAJGAK010000001.1"/>
</dbReference>
<evidence type="ECO:0000313" key="4">
    <source>
        <dbReference type="Proteomes" id="UP001165293"/>
    </source>
</evidence>
<feature type="domain" description="DUF1214" evidence="1">
    <location>
        <begin position="214"/>
        <end position="297"/>
    </location>
</feature>
<reference evidence="3" key="1">
    <citation type="submission" date="2021-10" db="EMBL/GenBank/DDBJ databases">
        <authorList>
            <person name="Lyu M."/>
            <person name="Wang X."/>
            <person name="Meng X."/>
            <person name="Xu K."/>
        </authorList>
    </citation>
    <scope>NUCLEOTIDE SEQUENCE</scope>
    <source>
        <strain evidence="3">A6</strain>
    </source>
</reference>
<comment type="caution">
    <text evidence="3">The sequence shown here is derived from an EMBL/GenBank/DDBJ whole genome shotgun (WGS) entry which is preliminary data.</text>
</comment>
<dbReference type="Gene3D" id="2.60.120.600">
    <property type="entry name" value="Domain of unknown function DUF1214, C-terminal domain"/>
    <property type="match status" value="1"/>
</dbReference>
<name>A0ABS8JF23_9GAMM</name>
<sequence length="323" mass="35884">MPTPVNIDNFVRAETDHYLQLRADNGFYGRIQHIREPVSVDNQPVVRVSRDFLLSYAVFDLTTPVTVTMPDAKGRFQSLRAINQDHYIVSNTYSEGDHVFTQDAVGTRYLYLAVRTLVNPDDPNDLATAHALQDQIRWLQSAAGKLELPDWDQRQLAEIRKAILGLGPFVPDSAKMFGSKNDIDPVRHLIGTAGGWAGGPQSAAYYINVTPASNDGKTPYVLKVKDVPVDGCWSITIYNSDGYMEKSVSNAVSLNNITGKKDADGTYTIHFGGDEKASNFLAIFPGWNYIVRLYRARQAVLDGQWTFPHAVPVDDDAHRSSAH</sequence>
<dbReference type="PANTHER" id="PTHR36509:SF2">
    <property type="entry name" value="BLL3101 PROTEIN"/>
    <property type="match status" value="1"/>
</dbReference>
<accession>A0ABS8JF23</accession>
<dbReference type="Proteomes" id="UP001165293">
    <property type="component" value="Unassembled WGS sequence"/>
</dbReference>
<dbReference type="Pfam" id="PF06742">
    <property type="entry name" value="DUF1214"/>
    <property type="match status" value="1"/>
</dbReference>
<dbReference type="InterPro" id="IPR037049">
    <property type="entry name" value="DUF1214_C_sf"/>
</dbReference>
<dbReference type="InterPro" id="IPR010679">
    <property type="entry name" value="DUF1254"/>
</dbReference>